<feature type="compositionally biased region" description="Polar residues" evidence="5">
    <location>
        <begin position="606"/>
        <end position="616"/>
    </location>
</feature>
<feature type="region of interest" description="Disordered" evidence="5">
    <location>
        <begin position="381"/>
        <end position="401"/>
    </location>
</feature>
<dbReference type="InterPro" id="IPR012916">
    <property type="entry name" value="RED_N"/>
</dbReference>
<dbReference type="PANTHER" id="PTHR12765">
    <property type="entry name" value="RED PROTEIN IK FACTOR CYTOKINE IK"/>
    <property type="match status" value="1"/>
</dbReference>
<accession>F4P7P9</accession>
<keyword evidence="4" id="KW-0539">Nucleus</keyword>
<feature type="region of interest" description="Disordered" evidence="5">
    <location>
        <begin position="274"/>
        <end position="327"/>
    </location>
</feature>
<feature type="region of interest" description="Disordered" evidence="5">
    <location>
        <begin position="105"/>
        <end position="129"/>
    </location>
</feature>
<organism evidence="8 9">
    <name type="scientific">Batrachochytrium dendrobatidis (strain JAM81 / FGSC 10211)</name>
    <name type="common">Frog chytrid fungus</name>
    <dbReference type="NCBI Taxonomy" id="684364"/>
    <lineage>
        <taxon>Eukaryota</taxon>
        <taxon>Fungi</taxon>
        <taxon>Fungi incertae sedis</taxon>
        <taxon>Chytridiomycota</taxon>
        <taxon>Chytridiomycota incertae sedis</taxon>
        <taxon>Chytridiomycetes</taxon>
        <taxon>Rhizophydiales</taxon>
        <taxon>Rhizophydiales incertae sedis</taxon>
        <taxon>Batrachochytrium</taxon>
    </lineage>
</organism>
<dbReference type="OrthoDB" id="3366823at2759"/>
<feature type="compositionally biased region" description="Basic and acidic residues" evidence="5">
    <location>
        <begin position="1"/>
        <end position="18"/>
    </location>
</feature>
<evidence type="ECO:0000256" key="5">
    <source>
        <dbReference type="SAM" id="MobiDB-lite"/>
    </source>
</evidence>
<dbReference type="InterPro" id="IPR039896">
    <property type="entry name" value="Red-like"/>
</dbReference>
<proteinExistence type="inferred from homology"/>
<gene>
    <name evidence="8" type="ORF">BATDEDRAFT_90593</name>
</gene>
<keyword evidence="9" id="KW-1185">Reference proteome</keyword>
<comment type="subcellular location">
    <subcellularLocation>
        <location evidence="1">Nucleus</location>
    </subcellularLocation>
</comment>
<dbReference type="AlphaFoldDB" id="F4P7P9"/>
<dbReference type="Pfam" id="PF07807">
    <property type="entry name" value="RED_C"/>
    <property type="match status" value="1"/>
</dbReference>
<reference evidence="8 9" key="1">
    <citation type="submission" date="2009-12" db="EMBL/GenBank/DDBJ databases">
        <title>The draft genome of Batrachochytrium dendrobatidis.</title>
        <authorList>
            <consortium name="US DOE Joint Genome Institute (JGI-PGF)"/>
            <person name="Kuo A."/>
            <person name="Salamov A."/>
            <person name="Schmutz J."/>
            <person name="Lucas S."/>
            <person name="Pitluck S."/>
            <person name="Rosenblum E."/>
            <person name="Stajich J."/>
            <person name="Eisen M."/>
            <person name="Grigoriev I.V."/>
        </authorList>
    </citation>
    <scope>NUCLEOTIDE SEQUENCE [LARGE SCALE GENOMIC DNA]</scope>
    <source>
        <strain evidence="9">JAM81 / FGSC 10211</strain>
    </source>
</reference>
<dbReference type="InParanoid" id="F4P7P9"/>
<dbReference type="OMA" id="WQQTNGY"/>
<dbReference type="STRING" id="684364.F4P7P9"/>
<sequence>MDQEAFRKLVQEHTDGGDAAKPSSTKPALARPTFFHRPGASRNLPQPKKEATKTEPSRRPLKDDDTPTYRDRAKERREGIEAEDFANPQSILNLLYAKKSDDVQMDEEVASHPDHSKNLAQTDPSGDLAPAKGLDIHQLRQTRLEMRLQNAAEKSAQEAVAYVESMHGATGPVTCSTPALQRIYDLGMRVGKLAPPPARNDLFSYGRMAFVWKLGFDGNMDGSAAGKYIGSDDMPSTLVRSKNDIQEDTRQATPESQMIVEKLIGLFEFLKGEDPSTESSGINTSSSKPAEASAATIPKKPRKDLDVGRMSDLDSDDDDSNDDHSIQKPVALAVKKSGVEKEDDSGSDIFSDAGSDYVPVIVPKQKRDALLVNAVPTPYFLSPDDPHPVVAQTKEADQPSTTLSTILKQSAGMLNALRGDGTAEQIMRQMVAASALPTIGQQQLKKSSGTDNMDTDKQAASLINPGRLAALAPLDSGMSGSNTYEDAFQSDGDSDIEGDDGRGDITQMDHGTQANKKRQLGRFDFDTLEEWTAYKEQQVHMPKAAFLFGVKAGDRRGKMAGMRNSTEDFDDDEDTEHRGGKLDREYKMLDKVYRQKFGSGLDQDEPSNTSSRNNGQADHGRNKRIKK</sequence>
<dbReference type="InterPro" id="IPR012492">
    <property type="entry name" value="RED_C"/>
</dbReference>
<evidence type="ECO:0008006" key="10">
    <source>
        <dbReference type="Google" id="ProtNLM"/>
    </source>
</evidence>
<feature type="domain" description="Protein RED C-terminal" evidence="6">
    <location>
        <begin position="495"/>
        <end position="596"/>
    </location>
</feature>
<evidence type="ECO:0000313" key="8">
    <source>
        <dbReference type="EMBL" id="EGF78645.1"/>
    </source>
</evidence>
<feature type="region of interest" description="Disordered" evidence="5">
    <location>
        <begin position="556"/>
        <end position="627"/>
    </location>
</feature>
<evidence type="ECO:0000256" key="3">
    <source>
        <dbReference type="ARBA" id="ARBA00022737"/>
    </source>
</evidence>
<dbReference type="Proteomes" id="UP000007241">
    <property type="component" value="Unassembled WGS sequence"/>
</dbReference>
<feature type="compositionally biased region" description="Basic and acidic residues" evidence="5">
    <location>
        <begin position="303"/>
        <end position="312"/>
    </location>
</feature>
<protein>
    <recommendedName>
        <fullName evidence="10">RED-like N-terminal domain-containing protein</fullName>
    </recommendedName>
</protein>
<evidence type="ECO:0000313" key="9">
    <source>
        <dbReference type="Proteomes" id="UP000007241"/>
    </source>
</evidence>
<feature type="compositionally biased region" description="Basic and acidic residues" evidence="5">
    <location>
        <begin position="47"/>
        <end position="80"/>
    </location>
</feature>
<feature type="region of interest" description="Disordered" evidence="5">
    <location>
        <begin position="1"/>
        <end position="83"/>
    </location>
</feature>
<evidence type="ECO:0000256" key="4">
    <source>
        <dbReference type="ARBA" id="ARBA00023242"/>
    </source>
</evidence>
<dbReference type="RefSeq" id="XP_006680926.1">
    <property type="nucleotide sequence ID" value="XM_006680863.1"/>
</dbReference>
<feature type="compositionally biased region" description="Basic and acidic residues" evidence="5">
    <location>
        <begin position="575"/>
        <end position="593"/>
    </location>
</feature>
<comment type="similarity">
    <text evidence="2">Belongs to the RED family.</text>
</comment>
<feature type="region of interest" description="Disordered" evidence="5">
    <location>
        <begin position="480"/>
        <end position="517"/>
    </location>
</feature>
<dbReference type="HOGENOM" id="CLU_436114_0_0_1"/>
<feature type="compositionally biased region" description="Low complexity" evidence="5">
    <location>
        <begin position="277"/>
        <end position="287"/>
    </location>
</feature>
<dbReference type="GeneID" id="18243936"/>
<evidence type="ECO:0000256" key="1">
    <source>
        <dbReference type="ARBA" id="ARBA00004123"/>
    </source>
</evidence>
<feature type="domain" description="RED-like N-terminal" evidence="7">
    <location>
        <begin position="59"/>
        <end position="273"/>
    </location>
</feature>
<evidence type="ECO:0000256" key="2">
    <source>
        <dbReference type="ARBA" id="ARBA00006660"/>
    </source>
</evidence>
<keyword evidence="3" id="KW-0677">Repeat</keyword>
<dbReference type="GO" id="GO:0000398">
    <property type="term" value="P:mRNA splicing, via spliceosome"/>
    <property type="evidence" value="ECO:0000318"/>
    <property type="project" value="GO_Central"/>
</dbReference>
<dbReference type="GO" id="GO:0005634">
    <property type="term" value="C:nucleus"/>
    <property type="evidence" value="ECO:0000318"/>
    <property type="project" value="GO_Central"/>
</dbReference>
<name>F4P7P9_BATDJ</name>
<dbReference type="Pfam" id="PF07808">
    <property type="entry name" value="RED_N"/>
    <property type="match status" value="1"/>
</dbReference>
<evidence type="ECO:0000259" key="7">
    <source>
        <dbReference type="Pfam" id="PF07808"/>
    </source>
</evidence>
<dbReference type="EMBL" id="GL882888">
    <property type="protein sequence ID" value="EGF78645.1"/>
    <property type="molecule type" value="Genomic_DNA"/>
</dbReference>
<evidence type="ECO:0000259" key="6">
    <source>
        <dbReference type="Pfam" id="PF07807"/>
    </source>
</evidence>